<keyword evidence="3" id="KW-0677">Repeat</keyword>
<reference evidence="5 6" key="1">
    <citation type="submission" date="2018-04" db="EMBL/GenBank/DDBJ databases">
        <title>Cupriavidus necator CR12 genome sequencing and assembly.</title>
        <authorList>
            <person name="Ben Fekih I."/>
            <person name="Mazhar H.S."/>
            <person name="Bello S.K."/>
            <person name="Rensing C."/>
        </authorList>
    </citation>
    <scope>NUCLEOTIDE SEQUENCE [LARGE SCALE GENOMIC DNA]</scope>
    <source>
        <strain evidence="5 6">CR12</strain>
    </source>
</reference>
<sequence length="457" mass="50199">MTHTDSRGVSVSSTNTNSLERFEAALELLHGYYGDPLTVIDHALADDPGFVMGHALRAGMMITAGDGAVEPMLRQSVEAGEALSASANERERRHIAAARAWLDGHFARSIQLYGDIAVDYPRDSLALQIAHIGDFLLGQTTLLRDRIAQVLPHWNTRVPGFGYVLGMHAFGLEETNLYEQAEERGRFALELNPRDPWAIHAVAHVMEMQGRQDEGIDWLSGRAADWSQDNMMAVHNWWHLALFHLELGHTTQVLDIYDAHIREHQSAVALELIDACAMLWRLHLRGIDVGERWNEVADTWQARSAEGYYAFNDTHAAMAYLCAGRDSALDGLLAGMRAAAGGSGSNAMMTREVGLPVTEALLSFSRQDYDHAIALLLPVRQIAHRFGGSHAQRDLINLTLIEAALRGQRASLACALAAERMELKPMNPSLSKLVQRASALQREAADGHGEAVAAKVA</sequence>
<evidence type="ECO:0000313" key="5">
    <source>
        <dbReference type="EMBL" id="RCJ05511.1"/>
    </source>
</evidence>
<name>A0A367PCA6_CUPNE</name>
<evidence type="ECO:0000256" key="1">
    <source>
        <dbReference type="ARBA" id="ARBA00005857"/>
    </source>
</evidence>
<dbReference type="AlphaFoldDB" id="A0A367PCA6"/>
<dbReference type="CDD" id="cd05804">
    <property type="entry name" value="StaR_like"/>
    <property type="match status" value="1"/>
</dbReference>
<dbReference type="Proteomes" id="UP000253501">
    <property type="component" value="Unassembled WGS sequence"/>
</dbReference>
<dbReference type="SUPFAM" id="SSF48452">
    <property type="entry name" value="TPR-like"/>
    <property type="match status" value="1"/>
</dbReference>
<dbReference type="InterPro" id="IPR011990">
    <property type="entry name" value="TPR-like_helical_dom_sf"/>
</dbReference>
<dbReference type="RefSeq" id="WP_114134476.1">
    <property type="nucleotide sequence ID" value="NZ_CP068434.1"/>
</dbReference>
<accession>A0A367PCA6</accession>
<evidence type="ECO:0000256" key="2">
    <source>
        <dbReference type="ARBA" id="ARBA00019992"/>
    </source>
</evidence>
<protein>
    <recommendedName>
        <fullName evidence="2">Tetratricopeptide repeat protein 38</fullName>
    </recommendedName>
</protein>
<evidence type="ECO:0000256" key="4">
    <source>
        <dbReference type="ARBA" id="ARBA00022803"/>
    </source>
</evidence>
<evidence type="ECO:0000313" key="6">
    <source>
        <dbReference type="Proteomes" id="UP000253501"/>
    </source>
</evidence>
<evidence type="ECO:0000256" key="3">
    <source>
        <dbReference type="ARBA" id="ARBA00022737"/>
    </source>
</evidence>
<dbReference type="PANTHER" id="PTHR16263:SF4">
    <property type="entry name" value="TETRATRICOPEPTIDE REPEAT PROTEIN 38"/>
    <property type="match status" value="1"/>
</dbReference>
<dbReference type="InterPro" id="IPR033891">
    <property type="entry name" value="TTC38"/>
</dbReference>
<dbReference type="Gene3D" id="1.25.40.10">
    <property type="entry name" value="Tetratricopeptide repeat domain"/>
    <property type="match status" value="1"/>
</dbReference>
<comment type="similarity">
    <text evidence="1">Belongs to the TTC38 family.</text>
</comment>
<organism evidence="5 6">
    <name type="scientific">Cupriavidus necator</name>
    <name type="common">Alcaligenes eutrophus</name>
    <name type="synonym">Ralstonia eutropha</name>
    <dbReference type="NCBI Taxonomy" id="106590"/>
    <lineage>
        <taxon>Bacteria</taxon>
        <taxon>Pseudomonadati</taxon>
        <taxon>Pseudomonadota</taxon>
        <taxon>Betaproteobacteria</taxon>
        <taxon>Burkholderiales</taxon>
        <taxon>Burkholderiaceae</taxon>
        <taxon>Cupriavidus</taxon>
    </lineage>
</organism>
<proteinExistence type="inferred from homology"/>
<dbReference type="PANTHER" id="PTHR16263">
    <property type="entry name" value="TETRATRICOPEPTIDE REPEAT PROTEIN 38"/>
    <property type="match status" value="1"/>
</dbReference>
<comment type="caution">
    <text evidence="5">The sequence shown here is derived from an EMBL/GenBank/DDBJ whole genome shotgun (WGS) entry which is preliminary data.</text>
</comment>
<dbReference type="EMBL" id="QDHA01000072">
    <property type="protein sequence ID" value="RCJ05511.1"/>
    <property type="molecule type" value="Genomic_DNA"/>
</dbReference>
<keyword evidence="4" id="KW-0802">TPR repeat</keyword>
<gene>
    <name evidence="5" type="ORF">DDK22_26290</name>
</gene>